<proteinExistence type="predicted"/>
<dbReference type="Gene3D" id="2.40.50.230">
    <property type="entry name" value="Gp5 N-terminal domain"/>
    <property type="match status" value="1"/>
</dbReference>
<reference evidence="1" key="1">
    <citation type="submission" date="2013-04" db="EMBL/GenBank/DDBJ databases">
        <title>The genome sequencing project of 58 acetic acid bacteria.</title>
        <authorList>
            <person name="Okamoto-Kainuma A."/>
            <person name="Ishikawa M."/>
            <person name="Umino S."/>
            <person name="Koizumi Y."/>
            <person name="Shiwa Y."/>
            <person name="Yoshikawa H."/>
            <person name="Matsutani M."/>
            <person name="Matsushita K."/>
        </authorList>
    </citation>
    <scope>NUCLEOTIDE SEQUENCE</scope>
    <source>
        <strain evidence="1">NRIC 0535</strain>
    </source>
</reference>
<dbReference type="InterPro" id="IPR037026">
    <property type="entry name" value="Vgr_OB-fold_dom_sf"/>
</dbReference>
<accession>A0ABQ0Q2K3</accession>
<sequence>MKEPIQAVAHQMRMAHAVHGIVSAVDPSSHAVKVRLQPEDIETGWLPDTALALAGDLQLASPCSLGSHVLLIPIEGNGESYVIASSLFDVVALPPVSPATGKVAQPGELLIRAGRGAKSQSAEPDKEAAWFHLGRNGIFLGIGALRCTIGGDAIVFHAGSFEMTLSAKGLTLKGAGMSINGGDIVVSGGDVRTELNSLSGHIHPAPNGMTGKPVG</sequence>
<dbReference type="RefSeq" id="WP_264815335.1">
    <property type="nucleotide sequence ID" value="NZ_BAPV01000010.1"/>
</dbReference>
<keyword evidence="2" id="KW-1185">Reference proteome</keyword>
<protein>
    <submittedName>
        <fullName evidence="1">Phage-related baseplate assembly protein</fullName>
    </submittedName>
</protein>
<gene>
    <name evidence="1" type="ORF">AA0535_1501</name>
</gene>
<organism evidence="1 2">
    <name type="scientific">Asaia krungthepensis NRIC 0535</name>
    <dbReference type="NCBI Taxonomy" id="1307925"/>
    <lineage>
        <taxon>Bacteria</taxon>
        <taxon>Pseudomonadati</taxon>
        <taxon>Pseudomonadota</taxon>
        <taxon>Alphaproteobacteria</taxon>
        <taxon>Acetobacterales</taxon>
        <taxon>Acetobacteraceae</taxon>
        <taxon>Asaia</taxon>
    </lineage>
</organism>
<dbReference type="EMBL" id="BAPV01000010">
    <property type="protein sequence ID" value="GBQ88279.1"/>
    <property type="molecule type" value="Genomic_DNA"/>
</dbReference>
<evidence type="ECO:0000313" key="2">
    <source>
        <dbReference type="Proteomes" id="UP001062776"/>
    </source>
</evidence>
<evidence type="ECO:0000313" key="1">
    <source>
        <dbReference type="EMBL" id="GBQ88279.1"/>
    </source>
</evidence>
<name>A0ABQ0Q2K3_9PROT</name>
<dbReference type="Proteomes" id="UP001062776">
    <property type="component" value="Unassembled WGS sequence"/>
</dbReference>
<comment type="caution">
    <text evidence="1">The sequence shown here is derived from an EMBL/GenBank/DDBJ whole genome shotgun (WGS) entry which is preliminary data.</text>
</comment>